<feature type="transmembrane region" description="Helical" evidence="2">
    <location>
        <begin position="128"/>
        <end position="147"/>
    </location>
</feature>
<dbReference type="AlphaFoldDB" id="A0A5J4Z4Q7"/>
<accession>A0A5J4Z4Q7</accession>
<evidence type="ECO:0000256" key="1">
    <source>
        <dbReference type="SAM" id="MobiDB-lite"/>
    </source>
</evidence>
<keyword evidence="2" id="KW-0812">Transmembrane</keyword>
<gene>
    <name evidence="3" type="ORF">FVE85_6574</name>
</gene>
<name>A0A5J4Z4Q7_PORPP</name>
<evidence type="ECO:0000313" key="3">
    <source>
        <dbReference type="EMBL" id="KAA8498989.1"/>
    </source>
</evidence>
<comment type="caution">
    <text evidence="3">The sequence shown here is derived from an EMBL/GenBank/DDBJ whole genome shotgun (WGS) entry which is preliminary data.</text>
</comment>
<keyword evidence="2" id="KW-0472">Membrane</keyword>
<dbReference type="Proteomes" id="UP000324585">
    <property type="component" value="Unassembled WGS sequence"/>
</dbReference>
<keyword evidence="4" id="KW-1185">Reference proteome</keyword>
<evidence type="ECO:0000256" key="2">
    <source>
        <dbReference type="SAM" id="Phobius"/>
    </source>
</evidence>
<protein>
    <submittedName>
        <fullName evidence="3">Uncharacterized protein</fullName>
    </submittedName>
</protein>
<organism evidence="3 4">
    <name type="scientific">Porphyridium purpureum</name>
    <name type="common">Red alga</name>
    <name type="synonym">Porphyridium cruentum</name>
    <dbReference type="NCBI Taxonomy" id="35688"/>
    <lineage>
        <taxon>Eukaryota</taxon>
        <taxon>Rhodophyta</taxon>
        <taxon>Bangiophyceae</taxon>
        <taxon>Porphyridiales</taxon>
        <taxon>Porphyridiaceae</taxon>
        <taxon>Porphyridium</taxon>
    </lineage>
</organism>
<keyword evidence="2" id="KW-1133">Transmembrane helix</keyword>
<evidence type="ECO:0000313" key="4">
    <source>
        <dbReference type="Proteomes" id="UP000324585"/>
    </source>
</evidence>
<reference evidence="4" key="1">
    <citation type="journal article" date="2019" name="Nat. Commun.">
        <title>Expansion of phycobilisome linker gene families in mesophilic red algae.</title>
        <authorList>
            <person name="Lee J."/>
            <person name="Kim D."/>
            <person name="Bhattacharya D."/>
            <person name="Yoon H.S."/>
        </authorList>
    </citation>
    <scope>NUCLEOTIDE SEQUENCE [LARGE SCALE GENOMIC DNA]</scope>
    <source>
        <strain evidence="4">CCMP 1328</strain>
    </source>
</reference>
<dbReference type="EMBL" id="VRMN01000001">
    <property type="protein sequence ID" value="KAA8498989.1"/>
    <property type="molecule type" value="Genomic_DNA"/>
</dbReference>
<proteinExistence type="predicted"/>
<feature type="region of interest" description="Disordered" evidence="1">
    <location>
        <begin position="60"/>
        <end position="86"/>
    </location>
</feature>
<sequence>MVPLQNKVLQNGMLRVLQGCARVGLAETSAGKLPTASMFDSSNGFEACGRLAWSTRALSGGKEPGSGCKSDLTSKQRQAAQALRRTAEERAAHEQMRRMAELASQSMMPWERRQMDGAGGPLSGYEKMYWVLFSFVGVPALVWELFLSPHGRTRLRRLFAASE</sequence>